<feature type="domain" description="Dynamin N-terminal" evidence="2">
    <location>
        <begin position="48"/>
        <end position="204"/>
    </location>
</feature>
<dbReference type="RefSeq" id="WP_345121897.1">
    <property type="nucleotide sequence ID" value="NZ_BAABAT010000002.1"/>
</dbReference>
<feature type="coiled-coil region" evidence="1">
    <location>
        <begin position="564"/>
        <end position="612"/>
    </location>
</feature>
<keyword evidence="1" id="KW-0175">Coiled coil</keyword>
<dbReference type="Gene3D" id="3.40.50.300">
    <property type="entry name" value="P-loop containing nucleotide triphosphate hydrolases"/>
    <property type="match status" value="1"/>
</dbReference>
<dbReference type="Pfam" id="PF00350">
    <property type="entry name" value="Dynamin_N"/>
    <property type="match status" value="1"/>
</dbReference>
<proteinExistence type="predicted"/>
<sequence>MSALDEVRRAVLAAFDEVVKLADGELPATRRAMLEAGRARLRRGRYHVVVCGEFRRGKSSLLNALVERPRLFPVDIDVTTATVSMLRWGPQERAFVVYNEDDPQNPGMPLKVEVDISDAAAYVTEQANPGNTKKVARLVMELPLEQLSTGLVLVDTPGAGSVNLAHTAATRAFLPNADAVLFVGSAVEPFSTVELDLLRLALQYNPIVITAITMIDKVADPAAAAARARARIAEHTATSPDLLTVVPVSSFRKRDALDDEDPDLLAESGFPELERALWDGLAVACGAAQLSNALDALDSAVTDALAPIANERAALQGGEQFARIDEELKAARTRAAGFRSAGARWRSDLQDDLERAARPIRERMAADFDAIRTAFVQELRGDRPVADPQGLLRQVTEQLVDAANRATAEMPRVAEDIAARYTALTSTTVTAGGVETTGLHVEVADLQLSKVGEGAAGFVKFRQRYGGFTAGAMVGGVVGSVVPVIGTVLGGLVGGVLGLLAGGGQANQDAAERDRRERAAELREHVMPMMQSVQARAREAFAEQQRDLVRSLTRSLDEQITSELESLTLSVERLNDDRQRAAADRTVRLRVLAETVQRYGETQARLRALRRRAEALGSR</sequence>
<evidence type="ECO:0000259" key="2">
    <source>
        <dbReference type="Pfam" id="PF00350"/>
    </source>
</evidence>
<dbReference type="InterPro" id="IPR051943">
    <property type="entry name" value="TRAFAC_Dynamin-like_GTPase"/>
</dbReference>
<dbReference type="SUPFAM" id="SSF52540">
    <property type="entry name" value="P-loop containing nucleoside triphosphate hydrolases"/>
    <property type="match status" value="1"/>
</dbReference>
<dbReference type="PANTHER" id="PTHR43681">
    <property type="entry name" value="TRANSMEMBRANE GTPASE FZO"/>
    <property type="match status" value="1"/>
</dbReference>
<reference evidence="4" key="1">
    <citation type="journal article" date="2019" name="Int. J. Syst. Evol. Microbiol.">
        <title>The Global Catalogue of Microorganisms (GCM) 10K type strain sequencing project: providing services to taxonomists for standard genome sequencing and annotation.</title>
        <authorList>
            <consortium name="The Broad Institute Genomics Platform"/>
            <consortium name="The Broad Institute Genome Sequencing Center for Infectious Disease"/>
            <person name="Wu L."/>
            <person name="Ma J."/>
        </authorList>
    </citation>
    <scope>NUCLEOTIDE SEQUENCE [LARGE SCALE GENOMIC DNA]</scope>
    <source>
        <strain evidence="4">JCM 17441</strain>
    </source>
</reference>
<dbReference type="InterPro" id="IPR045063">
    <property type="entry name" value="Dynamin_N"/>
</dbReference>
<dbReference type="CDD" id="cd09912">
    <property type="entry name" value="DLP_2"/>
    <property type="match status" value="1"/>
</dbReference>
<gene>
    <name evidence="3" type="ORF">GCM10022255_011100</name>
</gene>
<keyword evidence="4" id="KW-1185">Reference proteome</keyword>
<accession>A0ABP8CYY6</accession>
<name>A0ABP8CYY6_9ACTN</name>
<evidence type="ECO:0000256" key="1">
    <source>
        <dbReference type="SAM" id="Coils"/>
    </source>
</evidence>
<comment type="caution">
    <text evidence="3">The sequence shown here is derived from an EMBL/GenBank/DDBJ whole genome shotgun (WGS) entry which is preliminary data.</text>
</comment>
<evidence type="ECO:0000313" key="3">
    <source>
        <dbReference type="EMBL" id="GAA4245116.1"/>
    </source>
</evidence>
<dbReference type="Proteomes" id="UP001500620">
    <property type="component" value="Unassembled WGS sequence"/>
</dbReference>
<protein>
    <recommendedName>
        <fullName evidence="2">Dynamin N-terminal domain-containing protein</fullName>
    </recommendedName>
</protein>
<organism evidence="3 4">
    <name type="scientific">Dactylosporangium darangshiense</name>
    <dbReference type="NCBI Taxonomy" id="579108"/>
    <lineage>
        <taxon>Bacteria</taxon>
        <taxon>Bacillati</taxon>
        <taxon>Actinomycetota</taxon>
        <taxon>Actinomycetes</taxon>
        <taxon>Micromonosporales</taxon>
        <taxon>Micromonosporaceae</taxon>
        <taxon>Dactylosporangium</taxon>
    </lineage>
</organism>
<evidence type="ECO:0000313" key="4">
    <source>
        <dbReference type="Proteomes" id="UP001500620"/>
    </source>
</evidence>
<dbReference type="InterPro" id="IPR027417">
    <property type="entry name" value="P-loop_NTPase"/>
</dbReference>
<dbReference type="PANTHER" id="PTHR43681:SF1">
    <property type="entry name" value="SARCALUMENIN"/>
    <property type="match status" value="1"/>
</dbReference>
<dbReference type="EMBL" id="BAABAT010000002">
    <property type="protein sequence ID" value="GAA4245116.1"/>
    <property type="molecule type" value="Genomic_DNA"/>
</dbReference>